<protein>
    <submittedName>
        <fullName evidence="8">GTPase, G3E family</fullName>
    </submittedName>
</protein>
<dbReference type="GO" id="GO:0000166">
    <property type="term" value="F:nucleotide binding"/>
    <property type="evidence" value="ECO:0007669"/>
    <property type="project" value="UniProtKB-KW"/>
</dbReference>
<dbReference type="PANTHER" id="PTHR13748:SF62">
    <property type="entry name" value="COBW DOMAIN-CONTAINING PROTEIN"/>
    <property type="match status" value="1"/>
</dbReference>
<evidence type="ECO:0000313" key="9">
    <source>
        <dbReference type="Proteomes" id="UP000198418"/>
    </source>
</evidence>
<evidence type="ECO:0000313" key="8">
    <source>
        <dbReference type="EMBL" id="SNB78355.1"/>
    </source>
</evidence>
<gene>
    <name evidence="8" type="ORF">SAMN06265338_109116</name>
</gene>
<comment type="catalytic activity">
    <reaction evidence="6">
        <text>GTP + H2O = GDP + phosphate + H(+)</text>
        <dbReference type="Rhea" id="RHEA:19669"/>
        <dbReference type="ChEBI" id="CHEBI:15377"/>
        <dbReference type="ChEBI" id="CHEBI:15378"/>
        <dbReference type="ChEBI" id="CHEBI:37565"/>
        <dbReference type="ChEBI" id="CHEBI:43474"/>
        <dbReference type="ChEBI" id="CHEBI:58189"/>
    </reaction>
    <physiologicalReaction direction="left-to-right" evidence="6">
        <dbReference type="Rhea" id="RHEA:19670"/>
    </physiologicalReaction>
</comment>
<dbReference type="InterPro" id="IPR036627">
    <property type="entry name" value="CobW-likC_sf"/>
</dbReference>
<dbReference type="InterPro" id="IPR011629">
    <property type="entry name" value="CobW-like_C"/>
</dbReference>
<keyword evidence="9" id="KW-1185">Reference proteome</keyword>
<keyword evidence="1" id="KW-0547">Nucleotide-binding</keyword>
<dbReference type="InterPro" id="IPR003495">
    <property type="entry name" value="CobW/HypB/UreG_nucleotide-bd"/>
</dbReference>
<dbReference type="PANTHER" id="PTHR13748">
    <property type="entry name" value="COBW-RELATED"/>
    <property type="match status" value="1"/>
</dbReference>
<sequence>MTGAASQSKRPNPVPMTILTGFLGAGKTTLLNRLLRDPALAGAVVLINEFGEIGLDHLFVEKIDGDMVMLASGCVCCTVRGDLVDALEKLLRDRDNGRIRAFDRVIIETTGLADPAPVLHTLMSHPYFLMRFRLDGVVTLVDAVNGAATLRAHPEALKQAAIADRLVLSKTDMLDDDEKRRAFAELTHRLAEINPTARVLDAIKPIGAADLLNAGLYDPETGSLNIRAWLNAEALEREACGVCGEVHDHDHAHHDHDHAHHHHGGHDEAIRSFCLTSAEPLSLDACGLFLEMLRSAHGPNLLRVKGLIALSDDLERPLVIHGVQHVFHPPVRLSAWPDADRRTRIVFIVKDLQATFVNGLYRAFAGQPAVDTPDAAALGANPLAPRSGGLLG</sequence>
<dbReference type="Pfam" id="PF07683">
    <property type="entry name" value="CobW_C"/>
    <property type="match status" value="1"/>
</dbReference>
<dbReference type="SMART" id="SM00833">
    <property type="entry name" value="CobW_C"/>
    <property type="match status" value="1"/>
</dbReference>
<comment type="function">
    <text evidence="5">Zinc chaperone that directly transfers zinc cofactor to target proteins, thereby activating them. Zinc is transferred from the CXCC motif in the GTPase domain to the zinc binding site in target proteins in a process requiring GTP hydrolysis.</text>
</comment>
<evidence type="ECO:0000256" key="4">
    <source>
        <dbReference type="ARBA" id="ARBA00034320"/>
    </source>
</evidence>
<keyword evidence="3" id="KW-0143">Chaperone</keyword>
<dbReference type="SUPFAM" id="SSF90002">
    <property type="entry name" value="Hypothetical protein YjiA, C-terminal domain"/>
    <property type="match status" value="1"/>
</dbReference>
<organism evidence="8 9">
    <name type="scientific">Rhodoblastus acidophilus</name>
    <name type="common">Rhodopseudomonas acidophila</name>
    <dbReference type="NCBI Taxonomy" id="1074"/>
    <lineage>
        <taxon>Bacteria</taxon>
        <taxon>Pseudomonadati</taxon>
        <taxon>Pseudomonadota</taxon>
        <taxon>Alphaproteobacteria</taxon>
        <taxon>Hyphomicrobiales</taxon>
        <taxon>Rhodoblastaceae</taxon>
        <taxon>Rhodoblastus</taxon>
    </lineage>
</organism>
<dbReference type="Proteomes" id="UP000198418">
    <property type="component" value="Unassembled WGS sequence"/>
</dbReference>
<dbReference type="CDD" id="cd03112">
    <property type="entry name" value="CobW-like"/>
    <property type="match status" value="1"/>
</dbReference>
<evidence type="ECO:0000256" key="5">
    <source>
        <dbReference type="ARBA" id="ARBA00045658"/>
    </source>
</evidence>
<feature type="domain" description="CobW C-terminal" evidence="7">
    <location>
        <begin position="270"/>
        <end position="365"/>
    </location>
</feature>
<proteinExistence type="inferred from homology"/>
<dbReference type="SUPFAM" id="SSF52540">
    <property type="entry name" value="P-loop containing nucleoside triphosphate hydrolases"/>
    <property type="match status" value="1"/>
</dbReference>
<name>A0A212RZP2_RHOAC</name>
<dbReference type="InterPro" id="IPR051316">
    <property type="entry name" value="Zinc-reg_GTPase_activator"/>
</dbReference>
<dbReference type="GO" id="GO:0005737">
    <property type="term" value="C:cytoplasm"/>
    <property type="evidence" value="ECO:0007669"/>
    <property type="project" value="TreeGrafter"/>
</dbReference>
<accession>A0A212RZP2</accession>
<evidence type="ECO:0000256" key="6">
    <source>
        <dbReference type="ARBA" id="ARBA00049117"/>
    </source>
</evidence>
<keyword evidence="2" id="KW-0378">Hydrolase</keyword>
<evidence type="ECO:0000259" key="7">
    <source>
        <dbReference type="SMART" id="SM00833"/>
    </source>
</evidence>
<dbReference type="Gene3D" id="3.40.50.300">
    <property type="entry name" value="P-loop containing nucleotide triphosphate hydrolases"/>
    <property type="match status" value="1"/>
</dbReference>
<dbReference type="Gene3D" id="3.30.1220.10">
    <property type="entry name" value="CobW-like, C-terminal domain"/>
    <property type="match status" value="1"/>
</dbReference>
<dbReference type="Pfam" id="PF02492">
    <property type="entry name" value="cobW"/>
    <property type="match status" value="1"/>
</dbReference>
<evidence type="ECO:0000256" key="3">
    <source>
        <dbReference type="ARBA" id="ARBA00023186"/>
    </source>
</evidence>
<dbReference type="AlphaFoldDB" id="A0A212RZP2"/>
<dbReference type="RefSeq" id="WP_425332099.1">
    <property type="nucleotide sequence ID" value="NZ_FYDG01000009.1"/>
</dbReference>
<comment type="similarity">
    <text evidence="4">Belongs to the SIMIBI class G3E GTPase family. ZNG1 subfamily.</text>
</comment>
<evidence type="ECO:0000256" key="1">
    <source>
        <dbReference type="ARBA" id="ARBA00022741"/>
    </source>
</evidence>
<dbReference type="GO" id="GO:0016787">
    <property type="term" value="F:hydrolase activity"/>
    <property type="evidence" value="ECO:0007669"/>
    <property type="project" value="UniProtKB-KW"/>
</dbReference>
<dbReference type="EMBL" id="FYDG01000009">
    <property type="protein sequence ID" value="SNB78355.1"/>
    <property type="molecule type" value="Genomic_DNA"/>
</dbReference>
<reference evidence="9" key="1">
    <citation type="submission" date="2017-06" db="EMBL/GenBank/DDBJ databases">
        <authorList>
            <person name="Varghese N."/>
            <person name="Submissions S."/>
        </authorList>
    </citation>
    <scope>NUCLEOTIDE SEQUENCE [LARGE SCALE GENOMIC DNA]</scope>
    <source>
        <strain evidence="9">DSM 137</strain>
    </source>
</reference>
<dbReference type="InterPro" id="IPR027417">
    <property type="entry name" value="P-loop_NTPase"/>
</dbReference>
<evidence type="ECO:0000256" key="2">
    <source>
        <dbReference type="ARBA" id="ARBA00022801"/>
    </source>
</evidence>